<comment type="function">
    <text evidence="13">Component of the F(0) channel, it forms part of the peripheral stalk, linking F(1) to F(0). The b'-subunit is a diverged and duplicated form of b found in plants and photosynthetic bacteria.</text>
</comment>
<feature type="coiled-coil region" evidence="17">
    <location>
        <begin position="40"/>
        <end position="89"/>
    </location>
</feature>
<proteinExistence type="inferred from homology"/>
<dbReference type="InterPro" id="IPR050059">
    <property type="entry name" value="ATP_synthase_B_chain"/>
</dbReference>
<reference evidence="18 19" key="1">
    <citation type="submission" date="2024-04" db="EMBL/GenBank/DDBJ databases">
        <title>A novel species isolated from cricket.</title>
        <authorList>
            <person name="Wang H.-C."/>
        </authorList>
    </citation>
    <scope>NUCLEOTIDE SEQUENCE [LARGE SCALE GENOMIC DNA]</scope>
    <source>
        <strain evidence="18 19">WL0021</strain>
    </source>
</reference>
<evidence type="ECO:0000256" key="11">
    <source>
        <dbReference type="ARBA" id="ARBA00023310"/>
    </source>
</evidence>
<name>A0ABV0BHC6_9HYPH</name>
<evidence type="ECO:0000313" key="18">
    <source>
        <dbReference type="EMBL" id="MEN3930373.1"/>
    </source>
</evidence>
<accession>A0ABV0BHC6</accession>
<evidence type="ECO:0000256" key="1">
    <source>
        <dbReference type="ARBA" id="ARBA00004377"/>
    </source>
</evidence>
<keyword evidence="9 15" id="KW-0406">Ion transport</keyword>
<evidence type="ECO:0000256" key="9">
    <source>
        <dbReference type="ARBA" id="ARBA00023065"/>
    </source>
</evidence>
<dbReference type="Pfam" id="PF00430">
    <property type="entry name" value="ATP-synt_B"/>
    <property type="match status" value="1"/>
</dbReference>
<dbReference type="RefSeq" id="WP_346336383.1">
    <property type="nucleotide sequence ID" value="NZ_JBBYXI010000002.1"/>
</dbReference>
<evidence type="ECO:0000256" key="12">
    <source>
        <dbReference type="ARBA" id="ARBA00025198"/>
    </source>
</evidence>
<protein>
    <recommendedName>
        <fullName evidence="15">ATP synthase subunit b</fullName>
    </recommendedName>
    <alternativeName>
        <fullName evidence="15">ATP synthase F(0) sector subunit b</fullName>
    </alternativeName>
    <alternativeName>
        <fullName evidence="15">ATPase subunit I</fullName>
    </alternativeName>
    <alternativeName>
        <fullName evidence="15">F-type ATPase subunit b</fullName>
        <shortName evidence="15">F-ATPase subunit b</shortName>
    </alternativeName>
</protein>
<keyword evidence="17" id="KW-0175">Coiled coil</keyword>
<keyword evidence="19" id="KW-1185">Reference proteome</keyword>
<evidence type="ECO:0000256" key="16">
    <source>
        <dbReference type="RuleBase" id="RU003848"/>
    </source>
</evidence>
<evidence type="ECO:0000256" key="5">
    <source>
        <dbReference type="ARBA" id="ARBA00022547"/>
    </source>
</evidence>
<evidence type="ECO:0000256" key="7">
    <source>
        <dbReference type="ARBA" id="ARBA00022781"/>
    </source>
</evidence>
<evidence type="ECO:0000256" key="14">
    <source>
        <dbReference type="ARBA" id="ARBA00025830"/>
    </source>
</evidence>
<keyword evidence="4 15" id="KW-1003">Cell membrane</keyword>
<dbReference type="Proteomes" id="UP001418637">
    <property type="component" value="Unassembled WGS sequence"/>
</dbReference>
<evidence type="ECO:0000256" key="8">
    <source>
        <dbReference type="ARBA" id="ARBA00022989"/>
    </source>
</evidence>
<keyword evidence="6 15" id="KW-0812">Transmembrane</keyword>
<evidence type="ECO:0000256" key="4">
    <source>
        <dbReference type="ARBA" id="ARBA00022475"/>
    </source>
</evidence>
<sequence length="162" mass="17404">MLASAETWVAIAFLIFVGILVYYKVPGIITSGLDKRTQGVADQLQEAKQLRDDAENLLKEFEAKRVAAEKEAEDIVALAKAEAKRISEETQQKMADFVARRTAAAEAKIAQAEADAAAEVKAAAIEAAVKASEVVLRGEVKGKTAEALITKGLDEVKSRFNA</sequence>
<keyword evidence="10 15" id="KW-0472">Membrane</keyword>
<evidence type="ECO:0000256" key="6">
    <source>
        <dbReference type="ARBA" id="ARBA00022692"/>
    </source>
</evidence>
<comment type="subunit">
    <text evidence="14 15">F-type ATPases have 2 components, F(1) - the catalytic core - and F(0) - the membrane proton channel. F(1) has five subunits: alpha(3), beta(3), gamma(1), delta(1), epsilon(1). F(0) has three main subunits: a(1), b(2) and c(10-14). The alpha and beta chains form an alternating ring which encloses part of the gamma chain. F(1) is attached to F(0) by a central stalk formed by the gamma and epsilon chains, while a peripheral stalk is formed by the delta and b chains.</text>
</comment>
<dbReference type="HAMAP" id="MF_01398">
    <property type="entry name" value="ATP_synth_b_bprime"/>
    <property type="match status" value="1"/>
</dbReference>
<evidence type="ECO:0000313" key="19">
    <source>
        <dbReference type="Proteomes" id="UP001418637"/>
    </source>
</evidence>
<evidence type="ECO:0000256" key="2">
    <source>
        <dbReference type="ARBA" id="ARBA00005513"/>
    </source>
</evidence>
<comment type="similarity">
    <text evidence="2 15 16">Belongs to the ATPase B chain family.</text>
</comment>
<feature type="transmembrane region" description="Helical" evidence="15">
    <location>
        <begin position="6"/>
        <end position="25"/>
    </location>
</feature>
<dbReference type="CDD" id="cd06503">
    <property type="entry name" value="ATP-synt_Fo_b"/>
    <property type="match status" value="1"/>
</dbReference>
<keyword evidence="8 15" id="KW-1133">Transmembrane helix</keyword>
<evidence type="ECO:0000256" key="17">
    <source>
        <dbReference type="SAM" id="Coils"/>
    </source>
</evidence>
<dbReference type="PANTHER" id="PTHR33445:SF1">
    <property type="entry name" value="ATP SYNTHASE SUBUNIT B"/>
    <property type="match status" value="1"/>
</dbReference>
<keyword evidence="11 15" id="KW-0066">ATP synthesis</keyword>
<keyword evidence="5 15" id="KW-0138">CF(0)</keyword>
<organism evidence="18 19">
    <name type="scientific">Hohaiivirga grylli</name>
    <dbReference type="NCBI Taxonomy" id="3133970"/>
    <lineage>
        <taxon>Bacteria</taxon>
        <taxon>Pseudomonadati</taxon>
        <taxon>Pseudomonadota</taxon>
        <taxon>Alphaproteobacteria</taxon>
        <taxon>Hyphomicrobiales</taxon>
        <taxon>Methylobacteriaceae</taxon>
        <taxon>Hohaiivirga</taxon>
    </lineage>
</organism>
<comment type="function">
    <text evidence="12 15">F(1)F(0) ATP synthase produces ATP from ADP in the presence of a proton or sodium gradient. F-type ATPases consist of two structural domains, F(1) containing the extramembraneous catalytic core and F(0) containing the membrane proton channel, linked together by a central stalk and a peripheral stalk. During catalysis, ATP synthesis in the catalytic domain of F(1) is coupled via a rotary mechanism of the central stalk subunits to proton translocation.</text>
</comment>
<gene>
    <name evidence="15" type="primary">atpF</name>
    <name evidence="18" type="ORF">WJT86_04760</name>
</gene>
<keyword evidence="7 15" id="KW-0375">Hydrogen ion transport</keyword>
<comment type="subcellular location">
    <subcellularLocation>
        <location evidence="1">Cell inner membrane</location>
        <topology evidence="1">Single-pass membrane protein</topology>
    </subcellularLocation>
    <subcellularLocation>
        <location evidence="15">Cell membrane</location>
        <topology evidence="15">Single-pass membrane protein</topology>
    </subcellularLocation>
</comment>
<evidence type="ECO:0000256" key="13">
    <source>
        <dbReference type="ARBA" id="ARBA00025614"/>
    </source>
</evidence>
<dbReference type="EMBL" id="JBBYXI010000002">
    <property type="protein sequence ID" value="MEN3930373.1"/>
    <property type="molecule type" value="Genomic_DNA"/>
</dbReference>
<dbReference type="InterPro" id="IPR002146">
    <property type="entry name" value="ATP_synth_b/b'su_bac/chlpt"/>
</dbReference>
<keyword evidence="3 15" id="KW-0813">Transport</keyword>
<evidence type="ECO:0000256" key="15">
    <source>
        <dbReference type="HAMAP-Rule" id="MF_01398"/>
    </source>
</evidence>
<dbReference type="PANTHER" id="PTHR33445">
    <property type="entry name" value="ATP SYNTHASE SUBUNIT B', CHLOROPLASTIC"/>
    <property type="match status" value="1"/>
</dbReference>
<evidence type="ECO:0000256" key="10">
    <source>
        <dbReference type="ARBA" id="ARBA00023136"/>
    </source>
</evidence>
<evidence type="ECO:0000256" key="3">
    <source>
        <dbReference type="ARBA" id="ARBA00022448"/>
    </source>
</evidence>
<comment type="caution">
    <text evidence="18">The sequence shown here is derived from an EMBL/GenBank/DDBJ whole genome shotgun (WGS) entry which is preliminary data.</text>
</comment>